<accession>A0A0N8SUL5</accession>
<dbReference type="EMBL" id="LJRI01001456">
    <property type="protein sequence ID" value="KPY60728.1"/>
    <property type="molecule type" value="Genomic_DNA"/>
</dbReference>
<reference evidence="1 2" key="1">
    <citation type="submission" date="2015-09" db="EMBL/GenBank/DDBJ databases">
        <title>Genome announcement of multiple Pseudomonas syringae strains.</title>
        <authorList>
            <person name="Thakur S."/>
            <person name="Wang P.W."/>
            <person name="Gong Y."/>
            <person name="Weir B.S."/>
            <person name="Guttman D.S."/>
        </authorList>
    </citation>
    <scope>NUCLEOTIDE SEQUENCE [LARGE SCALE GENOMIC DNA]</scope>
    <source>
        <strain evidence="1 2">ICMP16929</strain>
    </source>
</reference>
<dbReference type="Proteomes" id="UP000050384">
    <property type="component" value="Unassembled WGS sequence"/>
</dbReference>
<gene>
    <name evidence="1" type="ORF">ALO94_03857</name>
</gene>
<proteinExistence type="predicted"/>
<dbReference type="AlphaFoldDB" id="A0A0N8SUL5"/>
<evidence type="ECO:0000313" key="1">
    <source>
        <dbReference type="EMBL" id="KPY60728.1"/>
    </source>
</evidence>
<comment type="caution">
    <text evidence="1">The sequence shown here is derived from an EMBL/GenBank/DDBJ whole genome shotgun (WGS) entry which is preliminary data.</text>
</comment>
<sequence>MGGEAVLKRAIAGVSDVHCALVLLPVPGRSWTSPLLQVQLQLQLQRDYSEFPNSEITITRFIAPTKKQRLDRSLKRQENSL</sequence>
<organism evidence="1 2">
    <name type="scientific">Pseudomonas syringae pv. spinaceae</name>
    <dbReference type="NCBI Taxonomy" id="264459"/>
    <lineage>
        <taxon>Bacteria</taxon>
        <taxon>Pseudomonadati</taxon>
        <taxon>Pseudomonadota</taxon>
        <taxon>Gammaproteobacteria</taxon>
        <taxon>Pseudomonadales</taxon>
        <taxon>Pseudomonadaceae</taxon>
        <taxon>Pseudomonas</taxon>
        <taxon>Pseudomonas syringae</taxon>
    </lineage>
</organism>
<dbReference type="PATRIC" id="fig|264459.3.peg.6061"/>
<protein>
    <submittedName>
        <fullName evidence="1">Uncharacterized protein</fullName>
    </submittedName>
</protein>
<name>A0A0N8SUL5_PSESX</name>
<evidence type="ECO:0000313" key="2">
    <source>
        <dbReference type="Proteomes" id="UP000050384"/>
    </source>
</evidence>